<comment type="caution">
    <text evidence="2">The sequence shown here is derived from an EMBL/GenBank/DDBJ whole genome shotgun (WGS) entry which is preliminary data.</text>
</comment>
<name>A0A931I5H6_9HYPH</name>
<feature type="transmembrane region" description="Helical" evidence="1">
    <location>
        <begin position="124"/>
        <end position="145"/>
    </location>
</feature>
<feature type="transmembrane region" description="Helical" evidence="1">
    <location>
        <begin position="237"/>
        <end position="255"/>
    </location>
</feature>
<reference evidence="2" key="1">
    <citation type="submission" date="2020-12" db="EMBL/GenBank/DDBJ databases">
        <title>Methylobrevis albus sp. nov., isolated from fresh water lack sediment.</title>
        <authorList>
            <person name="Zou Q."/>
        </authorList>
    </citation>
    <scope>NUCLEOTIDE SEQUENCE</scope>
    <source>
        <strain evidence="2">L22</strain>
    </source>
</reference>
<accession>A0A931I5H6</accession>
<feature type="transmembrane region" description="Helical" evidence="1">
    <location>
        <begin position="63"/>
        <end position="88"/>
    </location>
</feature>
<dbReference type="Proteomes" id="UP000631694">
    <property type="component" value="Unassembled WGS sequence"/>
</dbReference>
<dbReference type="EMBL" id="JADZLT010000053">
    <property type="protein sequence ID" value="MBH0239203.1"/>
    <property type="molecule type" value="Genomic_DNA"/>
</dbReference>
<dbReference type="GO" id="GO:0016780">
    <property type="term" value="F:phosphotransferase activity, for other substituted phosphate groups"/>
    <property type="evidence" value="ECO:0007669"/>
    <property type="project" value="InterPro"/>
</dbReference>
<feature type="transmembrane region" description="Helical" evidence="1">
    <location>
        <begin position="94"/>
        <end position="112"/>
    </location>
</feature>
<sequence>MSQPPFRRPRFALPQASALEKWRRRLEILALSVHTRRLQVQSRTCGSVTVTPAAIVTKHQNALIALAVHAFTASGIVIAMLAAVAAYTQDWPKFFALLGFALIIDGVDGPIARHFSVEQRLPTFSGAALDFVVDYVTYVFLPAMALATGGFASPAIALALAGVIVFTSAMYFADTRMKMKNNAFRGFPAVWNGVVFLFFVFQPPVGVVVAVTLALAVLTFMPVAFVHPVRVVRWRPLTLAVTGLWFAFAGLALAFDLEPPTAVGVGLFVTTLYLSLVAGVQQLLNARP</sequence>
<keyword evidence="3" id="KW-1185">Reference proteome</keyword>
<keyword evidence="1" id="KW-1133">Transmembrane helix</keyword>
<feature type="transmembrane region" description="Helical" evidence="1">
    <location>
        <begin position="261"/>
        <end position="284"/>
    </location>
</feature>
<feature type="transmembrane region" description="Helical" evidence="1">
    <location>
        <begin position="151"/>
        <end position="172"/>
    </location>
</feature>
<protein>
    <submittedName>
        <fullName evidence="2">Phosphatidylcholine/phosphatidylserine synthase</fullName>
    </submittedName>
</protein>
<evidence type="ECO:0000313" key="3">
    <source>
        <dbReference type="Proteomes" id="UP000631694"/>
    </source>
</evidence>
<proteinExistence type="predicted"/>
<keyword evidence="1" id="KW-0812">Transmembrane</keyword>
<dbReference type="GO" id="GO:0008654">
    <property type="term" value="P:phospholipid biosynthetic process"/>
    <property type="evidence" value="ECO:0007669"/>
    <property type="project" value="InterPro"/>
</dbReference>
<dbReference type="Gene3D" id="1.20.120.1760">
    <property type="match status" value="1"/>
</dbReference>
<evidence type="ECO:0000256" key="1">
    <source>
        <dbReference type="SAM" id="Phobius"/>
    </source>
</evidence>
<dbReference type="AlphaFoldDB" id="A0A931I5H6"/>
<gene>
    <name evidence="2" type="ORF">I5731_15360</name>
</gene>
<dbReference type="InterPro" id="IPR043130">
    <property type="entry name" value="CDP-OH_PTrfase_TM_dom"/>
</dbReference>
<dbReference type="GO" id="GO:0016020">
    <property type="term" value="C:membrane"/>
    <property type="evidence" value="ECO:0007669"/>
    <property type="project" value="InterPro"/>
</dbReference>
<organism evidence="2 3">
    <name type="scientific">Methylobrevis albus</name>
    <dbReference type="NCBI Taxonomy" id="2793297"/>
    <lineage>
        <taxon>Bacteria</taxon>
        <taxon>Pseudomonadati</taxon>
        <taxon>Pseudomonadota</taxon>
        <taxon>Alphaproteobacteria</taxon>
        <taxon>Hyphomicrobiales</taxon>
        <taxon>Pleomorphomonadaceae</taxon>
        <taxon>Methylobrevis</taxon>
    </lineage>
</organism>
<evidence type="ECO:0000313" key="2">
    <source>
        <dbReference type="EMBL" id="MBH0239203.1"/>
    </source>
</evidence>
<keyword evidence="1" id="KW-0472">Membrane</keyword>
<dbReference type="RefSeq" id="WP_197312288.1">
    <property type="nucleotide sequence ID" value="NZ_JADZLT010000053.1"/>
</dbReference>